<dbReference type="PANTHER" id="PTHR46558:SF11">
    <property type="entry name" value="HTH-TYPE TRANSCRIPTIONAL REGULATOR XRE"/>
    <property type="match status" value="1"/>
</dbReference>
<feature type="domain" description="HTH cro/C1-type" evidence="2">
    <location>
        <begin position="21"/>
        <end position="75"/>
    </location>
</feature>
<dbReference type="KEGG" id="xpo:XPG1_0246"/>
<dbReference type="RefSeq" id="WP_045957444.1">
    <property type="nucleotide sequence ID" value="NZ_FO704551.1"/>
</dbReference>
<dbReference type="SMART" id="SM00530">
    <property type="entry name" value="HTH_XRE"/>
    <property type="match status" value="1"/>
</dbReference>
<protein>
    <submittedName>
        <fullName evidence="3">Putative transcriptional regulatory protein</fullName>
    </submittedName>
</protein>
<evidence type="ECO:0000313" key="4">
    <source>
        <dbReference type="EMBL" id="CDG22868.1"/>
    </source>
</evidence>
<dbReference type="InterPro" id="IPR049639">
    <property type="entry name" value="RstR"/>
</dbReference>
<evidence type="ECO:0000313" key="5">
    <source>
        <dbReference type="Proteomes" id="UP000032735"/>
    </source>
</evidence>
<reference evidence="3 5" key="1">
    <citation type="submission" date="2013-07" db="EMBL/GenBank/DDBJ databases">
        <authorList>
            <person name="Genoscope - CEA"/>
        </authorList>
    </citation>
    <scope>NUCLEOTIDE SEQUENCE [LARGE SCALE GENOMIC DNA]</scope>
    <source>
        <strain evidence="3 5">G6</strain>
    </source>
</reference>
<keyword evidence="5" id="KW-1185">Reference proteome</keyword>
<dbReference type="OrthoDB" id="6447162at2"/>
<gene>
    <name evidence="3" type="ORF">XPG1_0246</name>
    <name evidence="4" type="ORF">XPG1_3232</name>
</gene>
<dbReference type="EMBL" id="FO704551">
    <property type="protein sequence ID" value="CDG22868.1"/>
    <property type="molecule type" value="Genomic_DNA"/>
</dbReference>
<dbReference type="InterPro" id="IPR010982">
    <property type="entry name" value="Lambda_DNA-bd_dom_sf"/>
</dbReference>
<name>A0A068QZ05_9GAMM</name>
<keyword evidence="1" id="KW-0238">DNA-binding</keyword>
<dbReference type="HOGENOM" id="CLU_066192_4_7_6"/>
<proteinExistence type="predicted"/>
<evidence type="ECO:0000259" key="2">
    <source>
        <dbReference type="PROSITE" id="PS50943"/>
    </source>
</evidence>
<dbReference type="NCBIfam" id="NF041951">
    <property type="entry name" value="phage_RstR"/>
    <property type="match status" value="1"/>
</dbReference>
<organism evidence="3 5">
    <name type="scientific">Xenorhabdus poinarii G6</name>
    <dbReference type="NCBI Taxonomy" id="1354304"/>
    <lineage>
        <taxon>Bacteria</taxon>
        <taxon>Pseudomonadati</taxon>
        <taxon>Pseudomonadota</taxon>
        <taxon>Gammaproteobacteria</taxon>
        <taxon>Enterobacterales</taxon>
        <taxon>Morganellaceae</taxon>
        <taxon>Xenorhabdus</taxon>
    </lineage>
</organism>
<sequence>MQTEFLIMQNAVLRKEFGVRLKGLRKQKGWPQKELAAKVEVRFQQLNKYESGLNIPPAEMMVKLADVLGVTVDYLLTGNPVEDSPLASSRLFRRFQVLEQLEPEDQETVIKIIDAMIAKQRMESALLPVDEPEG</sequence>
<dbReference type="AlphaFoldDB" id="A0A068QZ05"/>
<dbReference type="CDD" id="cd00093">
    <property type="entry name" value="HTH_XRE"/>
    <property type="match status" value="1"/>
</dbReference>
<dbReference type="PROSITE" id="PS50943">
    <property type="entry name" value="HTH_CROC1"/>
    <property type="match status" value="1"/>
</dbReference>
<dbReference type="Pfam" id="PF01381">
    <property type="entry name" value="HTH_3"/>
    <property type="match status" value="1"/>
</dbReference>
<evidence type="ECO:0000313" key="3">
    <source>
        <dbReference type="EMBL" id="CDG19901.1"/>
    </source>
</evidence>
<dbReference type="Gene3D" id="1.10.260.40">
    <property type="entry name" value="lambda repressor-like DNA-binding domains"/>
    <property type="match status" value="1"/>
</dbReference>
<dbReference type="SUPFAM" id="SSF47413">
    <property type="entry name" value="lambda repressor-like DNA-binding domains"/>
    <property type="match status" value="1"/>
</dbReference>
<dbReference type="InterPro" id="IPR001387">
    <property type="entry name" value="Cro/C1-type_HTH"/>
</dbReference>
<dbReference type="KEGG" id="xpo:XPG1_3232"/>
<dbReference type="PANTHER" id="PTHR46558">
    <property type="entry name" value="TRACRIPTIONAL REGULATORY PROTEIN-RELATED-RELATED"/>
    <property type="match status" value="1"/>
</dbReference>
<dbReference type="EMBL" id="FO704551">
    <property type="protein sequence ID" value="CDG19901.1"/>
    <property type="molecule type" value="Genomic_DNA"/>
</dbReference>
<dbReference type="Proteomes" id="UP000032735">
    <property type="component" value="Chromosome"/>
</dbReference>
<dbReference type="GO" id="GO:0003677">
    <property type="term" value="F:DNA binding"/>
    <property type="evidence" value="ECO:0007669"/>
    <property type="project" value="UniProtKB-KW"/>
</dbReference>
<accession>A0A068QZ05</accession>
<evidence type="ECO:0000256" key="1">
    <source>
        <dbReference type="ARBA" id="ARBA00023125"/>
    </source>
</evidence>